<dbReference type="GO" id="GO:0004792">
    <property type="term" value="F:thiosulfate-cyanide sulfurtransferase activity"/>
    <property type="evidence" value="ECO:0007669"/>
    <property type="project" value="InterPro"/>
</dbReference>
<dbReference type="SMART" id="SM00450">
    <property type="entry name" value="RHOD"/>
    <property type="match status" value="2"/>
</dbReference>
<dbReference type="CDD" id="cd01449">
    <property type="entry name" value="TST_Repeat_2"/>
    <property type="match status" value="1"/>
</dbReference>
<keyword evidence="2" id="KW-0677">Repeat</keyword>
<accession>A0A8X7TA81</accession>
<dbReference type="PANTHER" id="PTHR11364:SF27">
    <property type="entry name" value="SULFURTRANSFERASE"/>
    <property type="match status" value="1"/>
</dbReference>
<name>A0A8X7TA81_CANPA</name>
<dbReference type="Gene3D" id="3.40.250.10">
    <property type="entry name" value="Rhodanese-like domain"/>
    <property type="match status" value="2"/>
</dbReference>
<dbReference type="PROSITE" id="PS50206">
    <property type="entry name" value="RHODANESE_3"/>
    <property type="match status" value="2"/>
</dbReference>
<gene>
    <name evidence="5" type="ORF">FOB60_003696</name>
</gene>
<sequence length="352" mass="39486">MPSPPKFVSIIKPSTFRTLQKATATTTTTTTTTAKSRTIPIDATWFMPNNPRNAHAEFQQDPNMRSWGAKFFDVDKWCKDSPYPHMLPTQSIMNDAFQELGIHESDNLVVFDRVGNFSSPRVAFTLKLAGHGKVYLLDNYPNYLKFDFPKEEINADADAKLKVEASGEESNVATGRDASSVEFVGGEVNEVHSPHSYEEIYDREVIEYEELISILENNDIKNYLILDARSHDRFTGEAPEPRPGLSSGHIPTSKNLPFTKLLNAETDNEFKTRSQIESILTQDLNIDLSKLGHDDGYYPKGIIVMCGTGVTACILKLALENIVKVGVPVKLYDGSWTEWAMRAPDKYIVKDV</sequence>
<evidence type="ECO:0000256" key="2">
    <source>
        <dbReference type="ARBA" id="ARBA00022737"/>
    </source>
</evidence>
<evidence type="ECO:0000256" key="1">
    <source>
        <dbReference type="ARBA" id="ARBA00022679"/>
    </source>
</evidence>
<dbReference type="OrthoDB" id="270167at2759"/>
<dbReference type="InterPro" id="IPR036873">
    <property type="entry name" value="Rhodanese-like_dom_sf"/>
</dbReference>
<protein>
    <recommendedName>
        <fullName evidence="3">Sulfurtransferase</fullName>
    </recommendedName>
</protein>
<organism evidence="5 6">
    <name type="scientific">Candida parapsilosis</name>
    <name type="common">Yeast</name>
    <dbReference type="NCBI Taxonomy" id="5480"/>
    <lineage>
        <taxon>Eukaryota</taxon>
        <taxon>Fungi</taxon>
        <taxon>Dikarya</taxon>
        <taxon>Ascomycota</taxon>
        <taxon>Saccharomycotina</taxon>
        <taxon>Pichiomycetes</taxon>
        <taxon>Debaryomycetaceae</taxon>
        <taxon>Candida/Lodderomyces clade</taxon>
        <taxon>Candida</taxon>
    </lineage>
</organism>
<dbReference type="AlphaFoldDB" id="A0A8X7TA81"/>
<comment type="caution">
    <text evidence="5">The sequence shown here is derived from an EMBL/GenBank/DDBJ whole genome shotgun (WGS) entry which is preliminary data.</text>
</comment>
<dbReference type="GO" id="GO:0005739">
    <property type="term" value="C:mitochondrion"/>
    <property type="evidence" value="ECO:0007669"/>
    <property type="project" value="TreeGrafter"/>
</dbReference>
<proteinExistence type="predicted"/>
<feature type="domain" description="Rhodanese" evidence="4">
    <location>
        <begin position="219"/>
        <end position="348"/>
    </location>
</feature>
<dbReference type="PROSITE" id="PS00683">
    <property type="entry name" value="RHODANESE_2"/>
    <property type="match status" value="1"/>
</dbReference>
<dbReference type="InterPro" id="IPR045078">
    <property type="entry name" value="TST/MPST-like"/>
</dbReference>
<dbReference type="EMBL" id="JABWAB010000005">
    <property type="protein sequence ID" value="KAF6051028.1"/>
    <property type="molecule type" value="Genomic_DNA"/>
</dbReference>
<feature type="domain" description="Rhodanese" evidence="4">
    <location>
        <begin position="68"/>
        <end position="152"/>
    </location>
</feature>
<keyword evidence="1 3" id="KW-0808">Transferase</keyword>
<dbReference type="PANTHER" id="PTHR11364">
    <property type="entry name" value="THIOSULFATE SULFERTANSFERASE"/>
    <property type="match status" value="1"/>
</dbReference>
<reference evidence="5" key="1">
    <citation type="submission" date="2020-03" db="EMBL/GenBank/DDBJ databases">
        <title>FDA dAtabase for Regulatory Grade micrObial Sequences (FDA-ARGOS): Supporting development and validation of Infectious Disease Dx tests.</title>
        <authorList>
            <person name="Campos J."/>
            <person name="Goldberg B."/>
            <person name="Tallon L."/>
            <person name="Sadzewicz L."/>
            <person name="Vavikolanu K."/>
            <person name="Mehta A."/>
            <person name="Aluvathingal J."/>
            <person name="Nadendla S."/>
            <person name="Nandy P."/>
            <person name="Geyer C."/>
            <person name="Yan Y."/>
            <person name="Sichtig H."/>
        </authorList>
    </citation>
    <scope>NUCLEOTIDE SEQUENCE [LARGE SCALE GENOMIC DNA]</scope>
    <source>
        <strain evidence="5">FDAARGOS_652</strain>
    </source>
</reference>
<evidence type="ECO:0000256" key="3">
    <source>
        <dbReference type="RuleBase" id="RU000507"/>
    </source>
</evidence>
<dbReference type="SUPFAM" id="SSF52821">
    <property type="entry name" value="Rhodanese/Cell cycle control phosphatase"/>
    <property type="match status" value="2"/>
</dbReference>
<evidence type="ECO:0000313" key="6">
    <source>
        <dbReference type="Proteomes" id="UP000590412"/>
    </source>
</evidence>
<evidence type="ECO:0000313" key="5">
    <source>
        <dbReference type="EMBL" id="KAF6051028.1"/>
    </source>
</evidence>
<dbReference type="Pfam" id="PF00581">
    <property type="entry name" value="Rhodanese"/>
    <property type="match status" value="1"/>
</dbReference>
<dbReference type="Proteomes" id="UP000590412">
    <property type="component" value="Unassembled WGS sequence"/>
</dbReference>
<dbReference type="InterPro" id="IPR001307">
    <property type="entry name" value="Thiosulphate_STrfase_CS"/>
</dbReference>
<dbReference type="CDD" id="cd01448">
    <property type="entry name" value="TST_Repeat_1"/>
    <property type="match status" value="1"/>
</dbReference>
<evidence type="ECO:0000259" key="4">
    <source>
        <dbReference type="PROSITE" id="PS50206"/>
    </source>
</evidence>
<dbReference type="InterPro" id="IPR001763">
    <property type="entry name" value="Rhodanese-like_dom"/>
</dbReference>